<sequence>MAAAASKVSLKLLIDTKSRKVLFAEANKSTVDFLFHILSLPVGTIISFWASKECEVAWPTYTRALRV</sequence>
<dbReference type="Pfam" id="PF05056">
    <property type="entry name" value="DUF674"/>
    <property type="match status" value="1"/>
</dbReference>
<dbReference type="Gramene" id="CDP00034">
    <property type="protein sequence ID" value="CDP00034"/>
    <property type="gene ID" value="GSCOC_T00029794001"/>
</dbReference>
<dbReference type="InParanoid" id="A0A068TVP8"/>
<name>A0A068TVP8_COFCA</name>
<dbReference type="AlphaFoldDB" id="A0A068TVP8"/>
<dbReference type="OrthoDB" id="2014278at2759"/>
<dbReference type="EMBL" id="HG739088">
    <property type="protein sequence ID" value="CDP00034.1"/>
    <property type="molecule type" value="Genomic_DNA"/>
</dbReference>
<dbReference type="OMA" id="KECEVAW"/>
<dbReference type="Proteomes" id="UP000295252">
    <property type="component" value="Chromosome IV"/>
</dbReference>
<evidence type="ECO:0000313" key="1">
    <source>
        <dbReference type="EMBL" id="CDP00034.1"/>
    </source>
</evidence>
<dbReference type="InterPro" id="IPR007750">
    <property type="entry name" value="DUF674"/>
</dbReference>
<dbReference type="PANTHER" id="PTHR33103">
    <property type="entry name" value="OS01G0153900 PROTEIN"/>
    <property type="match status" value="1"/>
</dbReference>
<dbReference type="PhylomeDB" id="A0A068TVP8"/>
<evidence type="ECO:0000313" key="2">
    <source>
        <dbReference type="Proteomes" id="UP000295252"/>
    </source>
</evidence>
<gene>
    <name evidence="1" type="ORF">GSCOC_T00029794001</name>
</gene>
<reference evidence="2" key="1">
    <citation type="journal article" date="2014" name="Science">
        <title>The coffee genome provides insight into the convergent evolution of caffeine biosynthesis.</title>
        <authorList>
            <person name="Denoeud F."/>
            <person name="Carretero-Paulet L."/>
            <person name="Dereeper A."/>
            <person name="Droc G."/>
            <person name="Guyot R."/>
            <person name="Pietrella M."/>
            <person name="Zheng C."/>
            <person name="Alberti A."/>
            <person name="Anthony F."/>
            <person name="Aprea G."/>
            <person name="Aury J.M."/>
            <person name="Bento P."/>
            <person name="Bernard M."/>
            <person name="Bocs S."/>
            <person name="Campa C."/>
            <person name="Cenci A."/>
            <person name="Combes M.C."/>
            <person name="Crouzillat D."/>
            <person name="Da Silva C."/>
            <person name="Daddiego L."/>
            <person name="De Bellis F."/>
            <person name="Dussert S."/>
            <person name="Garsmeur O."/>
            <person name="Gayraud T."/>
            <person name="Guignon V."/>
            <person name="Jahn K."/>
            <person name="Jamilloux V."/>
            <person name="Joet T."/>
            <person name="Labadie K."/>
            <person name="Lan T."/>
            <person name="Leclercq J."/>
            <person name="Lepelley M."/>
            <person name="Leroy T."/>
            <person name="Li L.T."/>
            <person name="Librado P."/>
            <person name="Lopez L."/>
            <person name="Munoz A."/>
            <person name="Noel B."/>
            <person name="Pallavicini A."/>
            <person name="Perrotta G."/>
            <person name="Poncet V."/>
            <person name="Pot D."/>
            <person name="Priyono X."/>
            <person name="Rigoreau M."/>
            <person name="Rouard M."/>
            <person name="Rozas J."/>
            <person name="Tranchant-Dubreuil C."/>
            <person name="VanBuren R."/>
            <person name="Zhang Q."/>
            <person name="Andrade A.C."/>
            <person name="Argout X."/>
            <person name="Bertrand B."/>
            <person name="de Kochko A."/>
            <person name="Graziosi G."/>
            <person name="Henry R.J."/>
            <person name="Jayarama X."/>
            <person name="Ming R."/>
            <person name="Nagai C."/>
            <person name="Rounsley S."/>
            <person name="Sankoff D."/>
            <person name="Giuliano G."/>
            <person name="Albert V.A."/>
            <person name="Wincker P."/>
            <person name="Lashermes P."/>
        </authorList>
    </citation>
    <scope>NUCLEOTIDE SEQUENCE [LARGE SCALE GENOMIC DNA]</scope>
    <source>
        <strain evidence="2">cv. DH200-94</strain>
    </source>
</reference>
<dbReference type="PANTHER" id="PTHR33103:SF19">
    <property type="entry name" value="OS09G0544700 PROTEIN"/>
    <property type="match status" value="1"/>
</dbReference>
<organism evidence="1 2">
    <name type="scientific">Coffea canephora</name>
    <name type="common">Robusta coffee</name>
    <dbReference type="NCBI Taxonomy" id="49390"/>
    <lineage>
        <taxon>Eukaryota</taxon>
        <taxon>Viridiplantae</taxon>
        <taxon>Streptophyta</taxon>
        <taxon>Embryophyta</taxon>
        <taxon>Tracheophyta</taxon>
        <taxon>Spermatophyta</taxon>
        <taxon>Magnoliopsida</taxon>
        <taxon>eudicotyledons</taxon>
        <taxon>Gunneridae</taxon>
        <taxon>Pentapetalae</taxon>
        <taxon>asterids</taxon>
        <taxon>lamiids</taxon>
        <taxon>Gentianales</taxon>
        <taxon>Rubiaceae</taxon>
        <taxon>Ixoroideae</taxon>
        <taxon>Gardenieae complex</taxon>
        <taxon>Bertiereae - Coffeeae clade</taxon>
        <taxon>Coffeeae</taxon>
        <taxon>Coffea</taxon>
    </lineage>
</organism>
<keyword evidence="2" id="KW-1185">Reference proteome</keyword>
<accession>A0A068TVP8</accession>
<proteinExistence type="predicted"/>
<protein>
    <submittedName>
        <fullName evidence="1">Uncharacterized protein</fullName>
    </submittedName>
</protein>